<evidence type="ECO:0000256" key="10">
    <source>
        <dbReference type="ARBA" id="ARBA00023295"/>
    </source>
</evidence>
<keyword evidence="8" id="KW-0464">Manganese</keyword>
<keyword evidence="11" id="KW-0961">Cell wall biogenesis/degradation</keyword>
<evidence type="ECO:0000256" key="12">
    <source>
        <dbReference type="ARBA" id="ARBA00023326"/>
    </source>
</evidence>
<evidence type="ECO:0000256" key="8">
    <source>
        <dbReference type="ARBA" id="ARBA00023211"/>
    </source>
</evidence>
<evidence type="ECO:0000256" key="11">
    <source>
        <dbReference type="ARBA" id="ARBA00023316"/>
    </source>
</evidence>
<evidence type="ECO:0000256" key="2">
    <source>
        <dbReference type="ARBA" id="ARBA00004613"/>
    </source>
</evidence>
<dbReference type="GO" id="GO:0009986">
    <property type="term" value="C:cell surface"/>
    <property type="evidence" value="ECO:0007669"/>
    <property type="project" value="TreeGrafter"/>
</dbReference>
<comment type="similarity">
    <text evidence="3 18">Belongs to the glycosyl hydrolase 5 (cellulase A) family.</text>
</comment>
<evidence type="ECO:0000256" key="13">
    <source>
        <dbReference type="ARBA" id="ARBA00036824"/>
    </source>
</evidence>
<evidence type="ECO:0000313" key="22">
    <source>
        <dbReference type="Proteomes" id="UP000234254"/>
    </source>
</evidence>
<keyword evidence="6 19" id="KW-0732">Signal</keyword>
<evidence type="ECO:0000256" key="17">
    <source>
        <dbReference type="ARBA" id="ARBA00041265"/>
    </source>
</evidence>
<evidence type="ECO:0000256" key="9">
    <source>
        <dbReference type="ARBA" id="ARBA00023277"/>
    </source>
</evidence>
<evidence type="ECO:0000256" key="4">
    <source>
        <dbReference type="ARBA" id="ARBA00011245"/>
    </source>
</evidence>
<organism evidence="21 22">
    <name type="scientific">Aspergillus campestris (strain IBT 28561)</name>
    <dbReference type="NCBI Taxonomy" id="1392248"/>
    <lineage>
        <taxon>Eukaryota</taxon>
        <taxon>Fungi</taxon>
        <taxon>Dikarya</taxon>
        <taxon>Ascomycota</taxon>
        <taxon>Pezizomycotina</taxon>
        <taxon>Eurotiomycetes</taxon>
        <taxon>Eurotiomycetidae</taxon>
        <taxon>Eurotiales</taxon>
        <taxon>Aspergillaceae</taxon>
        <taxon>Aspergillus</taxon>
        <taxon>Aspergillus subgen. Circumdati</taxon>
    </lineage>
</organism>
<proteinExistence type="inferred from homology"/>
<protein>
    <recommendedName>
        <fullName evidence="15">glucan 1,3-beta-glucosidase</fullName>
        <ecNumber evidence="15">3.2.1.58</ecNumber>
    </recommendedName>
    <alternativeName>
        <fullName evidence="17">Exo-1,3-beta-glucanase 1</fullName>
    </alternativeName>
    <alternativeName>
        <fullName evidence="16">Exo-1,3-beta-glucanase A</fullName>
    </alternativeName>
</protein>
<dbReference type="VEuPathDB" id="FungiDB:P168DRAFT_281926"/>
<dbReference type="GO" id="GO:0009251">
    <property type="term" value="P:glucan catabolic process"/>
    <property type="evidence" value="ECO:0007669"/>
    <property type="project" value="TreeGrafter"/>
</dbReference>
<sequence length="417" mass="45715">MFPKFSRSALIALALALVGSEAASIHLKPRAASFNYNTDKVRGVNLGGWLVLEPWITPSIFDAGGQAAVDEWTLTEALGKDEARHRLSHHWAHFVGPDDFHQMAEAGLNHVRIPVGYWAVTPLEGEPYVDGQLEYLDHAIDWARDAGLKVIVDLHGAPGSQNGFDNSGRKGPIKWGQGDTVQKTIIAWEELAKRYTDDADVVSAIEALNEPNVPGGVPRGVLEGYYNDVLRRLRQHSPDVALVLGDGFLAPESWNGFQTTDGNVVMDVHHYEVFDDGQLAMDINAHIRSVCEFSRTHLVPNDKPTLVGEWTGAVTDCTKYLNGKGVGARYDGSKPGSAGAVGNCARKVDGGAAGLSDLEKTNLRKFVEAQIDAYELKSGWIFWTWTTEGSPEWDMRDLLANGLFPTSEHDRRYPGLC</sequence>
<keyword evidence="22" id="KW-1185">Reference proteome</keyword>
<dbReference type="GO" id="GO:0071555">
    <property type="term" value="P:cell wall organization"/>
    <property type="evidence" value="ECO:0007669"/>
    <property type="project" value="UniProtKB-KW"/>
</dbReference>
<accession>A0A2I1D327</accession>
<dbReference type="Gene3D" id="3.20.20.80">
    <property type="entry name" value="Glycosidases"/>
    <property type="match status" value="1"/>
</dbReference>
<dbReference type="GO" id="GO:0005576">
    <property type="term" value="C:extracellular region"/>
    <property type="evidence" value="ECO:0007669"/>
    <property type="project" value="UniProtKB-SubCell"/>
</dbReference>
<dbReference type="OrthoDB" id="62120at2759"/>
<keyword evidence="7 18" id="KW-0378">Hydrolase</keyword>
<dbReference type="AlphaFoldDB" id="A0A2I1D327"/>
<dbReference type="Proteomes" id="UP000234254">
    <property type="component" value="Unassembled WGS sequence"/>
</dbReference>
<evidence type="ECO:0000256" key="1">
    <source>
        <dbReference type="ARBA" id="ARBA00001936"/>
    </source>
</evidence>
<reference evidence="21" key="1">
    <citation type="submission" date="2016-12" db="EMBL/GenBank/DDBJ databases">
        <title>The genomes of Aspergillus section Nigri reveals drivers in fungal speciation.</title>
        <authorList>
            <consortium name="DOE Joint Genome Institute"/>
            <person name="Vesth T.C."/>
            <person name="Nybo J."/>
            <person name="Theobald S."/>
            <person name="Brandl J."/>
            <person name="Frisvad J.C."/>
            <person name="Nielsen K.F."/>
            <person name="Lyhne E.K."/>
            <person name="Kogle M.E."/>
            <person name="Kuo A."/>
            <person name="Riley R."/>
            <person name="Clum A."/>
            <person name="Nolan M."/>
            <person name="Lipzen A."/>
            <person name="Salamov A."/>
            <person name="Henrissat B."/>
            <person name="Wiebenga A."/>
            <person name="De vries R.P."/>
            <person name="Grigoriev I.V."/>
            <person name="Mortensen U.H."/>
            <person name="Andersen M.R."/>
            <person name="Baker S.E."/>
        </authorList>
    </citation>
    <scope>NUCLEOTIDE SEQUENCE</scope>
    <source>
        <strain evidence="21">IBT 28561</strain>
    </source>
</reference>
<feature type="domain" description="Glycoside hydrolase family 5" evidence="20">
    <location>
        <begin position="86"/>
        <end position="313"/>
    </location>
</feature>
<dbReference type="Pfam" id="PF00150">
    <property type="entry name" value="Cellulase"/>
    <property type="match status" value="1"/>
</dbReference>
<dbReference type="GO" id="GO:0004338">
    <property type="term" value="F:glucan exo-1,3-beta-glucosidase activity"/>
    <property type="evidence" value="ECO:0007669"/>
    <property type="project" value="UniProtKB-EC"/>
</dbReference>
<dbReference type="PANTHER" id="PTHR31297">
    <property type="entry name" value="GLUCAN ENDO-1,6-BETA-GLUCOSIDASE B"/>
    <property type="match status" value="1"/>
</dbReference>
<dbReference type="SUPFAM" id="SSF51445">
    <property type="entry name" value="(Trans)glycosidases"/>
    <property type="match status" value="1"/>
</dbReference>
<keyword evidence="10 18" id="KW-0326">Glycosidase</keyword>
<evidence type="ECO:0000256" key="19">
    <source>
        <dbReference type="SAM" id="SignalP"/>
    </source>
</evidence>
<dbReference type="InterPro" id="IPR050386">
    <property type="entry name" value="Glycosyl_hydrolase_5"/>
</dbReference>
<evidence type="ECO:0000256" key="18">
    <source>
        <dbReference type="RuleBase" id="RU361153"/>
    </source>
</evidence>
<evidence type="ECO:0000256" key="5">
    <source>
        <dbReference type="ARBA" id="ARBA00022525"/>
    </source>
</evidence>
<keyword evidence="5" id="KW-0964">Secreted</keyword>
<keyword evidence="9" id="KW-0119">Carbohydrate metabolism</keyword>
<dbReference type="EC" id="3.2.1.58" evidence="15"/>
<evidence type="ECO:0000256" key="15">
    <source>
        <dbReference type="ARBA" id="ARBA00038929"/>
    </source>
</evidence>
<comment type="subcellular location">
    <subcellularLocation>
        <location evidence="2">Secreted</location>
    </subcellularLocation>
</comment>
<dbReference type="GeneID" id="36543481"/>
<name>A0A2I1D327_ASPC2</name>
<evidence type="ECO:0000256" key="3">
    <source>
        <dbReference type="ARBA" id="ARBA00005641"/>
    </source>
</evidence>
<dbReference type="PANTHER" id="PTHR31297:SF1">
    <property type="entry name" value="GLUCAN 1,3-BETA-GLUCOSIDASE I_II-RELATED"/>
    <property type="match status" value="1"/>
</dbReference>
<evidence type="ECO:0000313" key="21">
    <source>
        <dbReference type="EMBL" id="PKY04286.1"/>
    </source>
</evidence>
<comment type="caution">
    <text evidence="21">The sequence shown here is derived from an EMBL/GenBank/DDBJ whole genome shotgun (WGS) entry which is preliminary data.</text>
</comment>
<feature type="signal peptide" evidence="19">
    <location>
        <begin position="1"/>
        <end position="22"/>
    </location>
</feature>
<evidence type="ECO:0000256" key="16">
    <source>
        <dbReference type="ARBA" id="ARBA00041261"/>
    </source>
</evidence>
<dbReference type="InterPro" id="IPR017853">
    <property type="entry name" value="GH"/>
</dbReference>
<dbReference type="InterPro" id="IPR001547">
    <property type="entry name" value="Glyco_hydro_5"/>
</dbReference>
<comment type="catalytic activity">
    <reaction evidence="13">
        <text>Successive hydrolysis of beta-D-glucose units from the non-reducing ends of (1-&gt;3)-beta-D-glucans, releasing alpha-glucose.</text>
        <dbReference type="EC" id="3.2.1.58"/>
    </reaction>
</comment>
<evidence type="ECO:0000256" key="7">
    <source>
        <dbReference type="ARBA" id="ARBA00022801"/>
    </source>
</evidence>
<dbReference type="RefSeq" id="XP_024692880.1">
    <property type="nucleotide sequence ID" value="XM_024835957.1"/>
</dbReference>
<evidence type="ECO:0000256" key="6">
    <source>
        <dbReference type="ARBA" id="ARBA00022729"/>
    </source>
</evidence>
<evidence type="ECO:0000259" key="20">
    <source>
        <dbReference type="Pfam" id="PF00150"/>
    </source>
</evidence>
<dbReference type="EMBL" id="MSFM01000006">
    <property type="protein sequence ID" value="PKY04286.1"/>
    <property type="molecule type" value="Genomic_DNA"/>
</dbReference>
<evidence type="ECO:0000256" key="14">
    <source>
        <dbReference type="ARBA" id="ARBA00037254"/>
    </source>
</evidence>
<comment type="cofactor">
    <cofactor evidence="1">
        <name>Mn(2+)</name>
        <dbReference type="ChEBI" id="CHEBI:29035"/>
    </cofactor>
</comment>
<keyword evidence="12" id="KW-0624">Polysaccharide degradation</keyword>
<gene>
    <name evidence="21" type="ORF">P168DRAFT_281926</name>
</gene>
<dbReference type="FunFam" id="3.20.20.80:FF:000033">
    <property type="entry name" value="Glucan 1,3-beta-glucosidase A"/>
    <property type="match status" value="1"/>
</dbReference>
<comment type="function">
    <text evidence="14">Beta-glucanases participate in the metabolism of beta-glucan, the main structural component of the cell wall. It could also function biosynthetically as a transglycosylase.</text>
</comment>
<comment type="subunit">
    <text evidence="4">Monomer.</text>
</comment>
<feature type="chain" id="PRO_5014173765" description="glucan 1,3-beta-glucosidase" evidence="19">
    <location>
        <begin position="23"/>
        <end position="417"/>
    </location>
</feature>